<dbReference type="EMBL" id="MHNI01000014">
    <property type="protein sequence ID" value="OGZ42664.1"/>
    <property type="molecule type" value="Genomic_DNA"/>
</dbReference>
<evidence type="ECO:0000256" key="1">
    <source>
        <dbReference type="SAM" id="Phobius"/>
    </source>
</evidence>
<evidence type="ECO:0000313" key="3">
    <source>
        <dbReference type="Proteomes" id="UP000176700"/>
    </source>
</evidence>
<organism evidence="2 3">
    <name type="scientific">Candidatus Ryanbacteria bacterium RIFCSPHIGHO2_01_45_13</name>
    <dbReference type="NCBI Taxonomy" id="1802112"/>
    <lineage>
        <taxon>Bacteria</taxon>
        <taxon>Candidatus Ryaniibacteriota</taxon>
    </lineage>
</organism>
<dbReference type="Proteomes" id="UP000176700">
    <property type="component" value="Unassembled WGS sequence"/>
</dbReference>
<protein>
    <submittedName>
        <fullName evidence="2">Uncharacterized protein</fullName>
    </submittedName>
</protein>
<name>A0A1G2FX58_9BACT</name>
<keyword evidence="1" id="KW-1133">Transmembrane helix</keyword>
<gene>
    <name evidence="2" type="ORF">A2W41_02870</name>
</gene>
<keyword evidence="1" id="KW-0472">Membrane</keyword>
<evidence type="ECO:0000313" key="2">
    <source>
        <dbReference type="EMBL" id="OGZ42664.1"/>
    </source>
</evidence>
<comment type="caution">
    <text evidence="2">The sequence shown here is derived from an EMBL/GenBank/DDBJ whole genome shotgun (WGS) entry which is preliminary data.</text>
</comment>
<feature type="transmembrane region" description="Helical" evidence="1">
    <location>
        <begin position="12"/>
        <end position="34"/>
    </location>
</feature>
<accession>A0A1G2FX58</accession>
<sequence length="231" mass="23280">MHNNVKSFNLREVFVIVGAFVAAALLFVAFSSWATTIGTNIDATGTMGAATSTPWGTLAVDQREAQGIIDPTFVVGDNGTTTPFIFVSSKGIVSFGSTTPSPLFLNPSDVVIGRNGSTNDLFVSGGLGVGNATTSDGDLVLGTGPTFAVLGNGRLIVGASTTAHTGGANVDRFVFDGGNMRVSSGGSATTTLSIDSEGGGSCIELRQAGTLYRAFVNAAGTGILVEAGACQ</sequence>
<reference evidence="2 3" key="1">
    <citation type="journal article" date="2016" name="Nat. Commun.">
        <title>Thousands of microbial genomes shed light on interconnected biogeochemical processes in an aquifer system.</title>
        <authorList>
            <person name="Anantharaman K."/>
            <person name="Brown C.T."/>
            <person name="Hug L.A."/>
            <person name="Sharon I."/>
            <person name="Castelle C.J."/>
            <person name="Probst A.J."/>
            <person name="Thomas B.C."/>
            <person name="Singh A."/>
            <person name="Wilkins M.J."/>
            <person name="Karaoz U."/>
            <person name="Brodie E.L."/>
            <person name="Williams K.H."/>
            <person name="Hubbard S.S."/>
            <person name="Banfield J.F."/>
        </authorList>
    </citation>
    <scope>NUCLEOTIDE SEQUENCE [LARGE SCALE GENOMIC DNA]</scope>
</reference>
<proteinExistence type="predicted"/>
<keyword evidence="1" id="KW-0812">Transmembrane</keyword>
<dbReference type="AlphaFoldDB" id="A0A1G2FX58"/>